<proteinExistence type="predicted"/>
<protein>
    <submittedName>
        <fullName evidence="2">Hypothetical_protein</fullName>
    </submittedName>
</protein>
<evidence type="ECO:0000313" key="1">
    <source>
        <dbReference type="EMBL" id="CAI9913890.1"/>
    </source>
</evidence>
<evidence type="ECO:0000313" key="2">
    <source>
        <dbReference type="EMBL" id="CAL6091649.1"/>
    </source>
</evidence>
<dbReference type="EMBL" id="CATOUU010000038">
    <property type="protein sequence ID" value="CAI9913890.1"/>
    <property type="molecule type" value="Genomic_DNA"/>
</dbReference>
<accession>A0AA86N6S1</accession>
<evidence type="ECO:0000313" key="3">
    <source>
        <dbReference type="Proteomes" id="UP001642409"/>
    </source>
</evidence>
<name>A0AA86N6S1_9EUKA</name>
<dbReference type="Proteomes" id="UP001642409">
    <property type="component" value="Unassembled WGS sequence"/>
</dbReference>
<comment type="caution">
    <text evidence="1">The sequence shown here is derived from an EMBL/GenBank/DDBJ whole genome shotgun (WGS) entry which is preliminary data.</text>
</comment>
<dbReference type="AlphaFoldDB" id="A0AA86N6S1"/>
<organism evidence="1">
    <name type="scientific">Hexamita inflata</name>
    <dbReference type="NCBI Taxonomy" id="28002"/>
    <lineage>
        <taxon>Eukaryota</taxon>
        <taxon>Metamonada</taxon>
        <taxon>Diplomonadida</taxon>
        <taxon>Hexamitidae</taxon>
        <taxon>Hexamitinae</taxon>
        <taxon>Hexamita</taxon>
    </lineage>
</organism>
<sequence length="118" mass="13370">MYQYLITLQVQTLLIVTEFAGQFVHVLFPGEQNYKFVLQAQVLVSLFGVDPVGHSKQFITFPTTLTVYDIESHEHALFTIVEPVGQAVQLFPVGLQQKLFLQTQDVQYAFISETPLGH</sequence>
<gene>
    <name evidence="1" type="ORF">HINF_LOCUS1535</name>
    <name evidence="2" type="ORF">HINF_LOCUS65888</name>
</gene>
<reference evidence="1" key="1">
    <citation type="submission" date="2023-06" db="EMBL/GenBank/DDBJ databases">
        <authorList>
            <person name="Kurt Z."/>
        </authorList>
    </citation>
    <scope>NUCLEOTIDE SEQUENCE</scope>
</reference>
<dbReference type="EMBL" id="CAXDID020000437">
    <property type="protein sequence ID" value="CAL6091649.1"/>
    <property type="molecule type" value="Genomic_DNA"/>
</dbReference>
<reference evidence="2 3" key="2">
    <citation type="submission" date="2024-07" db="EMBL/GenBank/DDBJ databases">
        <authorList>
            <person name="Akdeniz Z."/>
        </authorList>
    </citation>
    <scope>NUCLEOTIDE SEQUENCE [LARGE SCALE GENOMIC DNA]</scope>
</reference>
<keyword evidence="3" id="KW-1185">Reference proteome</keyword>